<name>A0A1H5N4E8_9FLAO</name>
<dbReference type="AlphaFoldDB" id="A0A1H5N4E8"/>
<gene>
    <name evidence="1" type="ORF">SAMN04488034_103330</name>
</gene>
<evidence type="ECO:0000313" key="1">
    <source>
        <dbReference type="EMBL" id="SEE96479.1"/>
    </source>
</evidence>
<sequence>MDKYLYDCDYCGKSYKPKRRGVQRFCSDSCRVGSHNRKKKLNTPMQSQKDIVENINKEKEDKKITLTGIAEAGLGTIAADGIKSLFTKHEDKPVTKGDLSAATEQIVQQIRAESLLTRLSQPKKVDDDFGADWV</sequence>
<protein>
    <submittedName>
        <fullName evidence="1">Uncharacterized protein</fullName>
    </submittedName>
</protein>
<dbReference type="OrthoDB" id="1363909at2"/>
<accession>A0A1H5N4E8</accession>
<evidence type="ECO:0000313" key="2">
    <source>
        <dbReference type="Proteomes" id="UP000199448"/>
    </source>
</evidence>
<reference evidence="1 2" key="1">
    <citation type="submission" date="2016-10" db="EMBL/GenBank/DDBJ databases">
        <authorList>
            <person name="de Groot N.N."/>
        </authorList>
    </citation>
    <scope>NUCLEOTIDE SEQUENCE [LARGE SCALE GENOMIC DNA]</scope>
    <source>
        <strain evidence="1 2">DSM 23553</strain>
    </source>
</reference>
<dbReference type="RefSeq" id="WP_093113254.1">
    <property type="nucleotide sequence ID" value="NZ_FNGG01000003.1"/>
</dbReference>
<dbReference type="EMBL" id="FNUG01000003">
    <property type="protein sequence ID" value="SEE96479.1"/>
    <property type="molecule type" value="Genomic_DNA"/>
</dbReference>
<organism evidence="1 2">
    <name type="scientific">Salinimicrobium catena</name>
    <dbReference type="NCBI Taxonomy" id="390640"/>
    <lineage>
        <taxon>Bacteria</taxon>
        <taxon>Pseudomonadati</taxon>
        <taxon>Bacteroidota</taxon>
        <taxon>Flavobacteriia</taxon>
        <taxon>Flavobacteriales</taxon>
        <taxon>Flavobacteriaceae</taxon>
        <taxon>Salinimicrobium</taxon>
    </lineage>
</organism>
<dbReference type="Proteomes" id="UP000199448">
    <property type="component" value="Unassembled WGS sequence"/>
</dbReference>
<proteinExistence type="predicted"/>
<keyword evidence="2" id="KW-1185">Reference proteome</keyword>